<protein>
    <submittedName>
        <fullName evidence="1">Uncharacterized protein</fullName>
    </submittedName>
</protein>
<gene>
    <name evidence="1" type="ORF">H3Z74_20805</name>
</gene>
<sequence length="172" mass="18149">MSIFFLAAALLSGQPAPNSNPLEPAASGMLQCHQPDTVRRTCRSLAAYRKRADESFDNTAIVMLSPSPLLVMETVTPVRVVSGAVCGTIRKQDIDVAVISVGGNRLGEDQVAPIRAKIAIAMSGLIDHPICTTYVTDGAMLTAKVTIDGVASPAMDQKLIWVAPTDGYKVAP</sequence>
<evidence type="ECO:0000313" key="2">
    <source>
        <dbReference type="Proteomes" id="UP000516148"/>
    </source>
</evidence>
<dbReference type="RefSeq" id="WP_187761417.1">
    <property type="nucleotide sequence ID" value="NZ_CP061038.1"/>
</dbReference>
<evidence type="ECO:0000313" key="1">
    <source>
        <dbReference type="EMBL" id="QNQ09094.1"/>
    </source>
</evidence>
<dbReference type="Proteomes" id="UP000516148">
    <property type="component" value="Chromosome"/>
</dbReference>
<organism evidence="1 2">
    <name type="scientific">Sphingomonas alpina</name>
    <dbReference type="NCBI Taxonomy" id="653931"/>
    <lineage>
        <taxon>Bacteria</taxon>
        <taxon>Pseudomonadati</taxon>
        <taxon>Pseudomonadota</taxon>
        <taxon>Alphaproteobacteria</taxon>
        <taxon>Sphingomonadales</taxon>
        <taxon>Sphingomonadaceae</taxon>
        <taxon>Sphingomonas</taxon>
    </lineage>
</organism>
<dbReference type="KEGG" id="spap:H3Z74_20805"/>
<dbReference type="AlphaFoldDB" id="A0A7H0LHE1"/>
<dbReference type="EMBL" id="CP061038">
    <property type="protein sequence ID" value="QNQ09094.1"/>
    <property type="molecule type" value="Genomic_DNA"/>
</dbReference>
<name>A0A7H0LHE1_9SPHN</name>
<keyword evidence="2" id="KW-1185">Reference proteome</keyword>
<reference evidence="1 2" key="1">
    <citation type="submission" date="2020-09" db="EMBL/GenBank/DDBJ databases">
        <title>Sphingomonas sp., a new species isolated from pork steak.</title>
        <authorList>
            <person name="Heidler von Heilborn D."/>
        </authorList>
    </citation>
    <scope>NUCLEOTIDE SEQUENCE [LARGE SCALE GENOMIC DNA]</scope>
    <source>
        <strain evidence="2">S8-3T</strain>
    </source>
</reference>
<accession>A0A7H0LHE1</accession>
<proteinExistence type="predicted"/>